<dbReference type="AlphaFoldDB" id="A0A8C2UTA2"/>
<dbReference type="PRINTS" id="PR00178">
    <property type="entry name" value="FATTYACIDBP"/>
</dbReference>
<dbReference type="PANTHER" id="PTHR11955">
    <property type="entry name" value="FATTY ACID BINDING PROTEIN"/>
    <property type="match status" value="1"/>
</dbReference>
<gene>
    <name evidence="5" type="primary">FABP9</name>
</gene>
<reference evidence="5" key="1">
    <citation type="submission" date="2025-08" db="UniProtKB">
        <authorList>
            <consortium name="Ensembl"/>
        </authorList>
    </citation>
    <scope>IDENTIFICATION</scope>
</reference>
<dbReference type="InterPro" id="IPR031259">
    <property type="entry name" value="ILBP"/>
</dbReference>
<evidence type="ECO:0000313" key="5">
    <source>
        <dbReference type="Ensembl" id="ENSCLAP00000002992.1"/>
    </source>
</evidence>
<dbReference type="InterPro" id="IPR012674">
    <property type="entry name" value="Calycin"/>
</dbReference>
<dbReference type="InterPro" id="IPR000463">
    <property type="entry name" value="Fatty_acid-bd"/>
</dbReference>
<dbReference type="Proteomes" id="UP000694398">
    <property type="component" value="Unassembled WGS sequence"/>
</dbReference>
<dbReference type="GeneTree" id="ENSGT00940000161845"/>
<keyword evidence="6" id="KW-1185">Reference proteome</keyword>
<reference evidence="5" key="2">
    <citation type="submission" date="2025-09" db="UniProtKB">
        <authorList>
            <consortium name="Ensembl"/>
        </authorList>
    </citation>
    <scope>IDENTIFICATION</scope>
</reference>
<accession>A0A8C2UTA2</accession>
<feature type="domain" description="Cytosolic fatty-acid binding proteins" evidence="4">
    <location>
        <begin position="7"/>
        <end position="24"/>
    </location>
</feature>
<dbReference type="InterPro" id="IPR000566">
    <property type="entry name" value="Lipocln_cytosolic_FA-bd_dom"/>
</dbReference>
<comment type="similarity">
    <text evidence="1 3">Belongs to the calycin superfamily. Fatty-acid binding protein (FABP) family.</text>
</comment>
<protein>
    <submittedName>
        <fullName evidence="5">Fatty acid binding protein 9</fullName>
    </submittedName>
</protein>
<proteinExistence type="inferred from homology"/>
<dbReference type="FunFam" id="2.40.128.20:FF:000001">
    <property type="entry name" value="Fatty acid-binding protein, adipocyte"/>
    <property type="match status" value="1"/>
</dbReference>
<dbReference type="GO" id="GO:0008289">
    <property type="term" value="F:lipid binding"/>
    <property type="evidence" value="ECO:0007669"/>
    <property type="project" value="InterPro"/>
</dbReference>
<organism evidence="5 6">
    <name type="scientific">Chinchilla lanigera</name>
    <name type="common">Long-tailed chinchilla</name>
    <name type="synonym">Chinchilla villidera</name>
    <dbReference type="NCBI Taxonomy" id="34839"/>
    <lineage>
        <taxon>Eukaryota</taxon>
        <taxon>Metazoa</taxon>
        <taxon>Chordata</taxon>
        <taxon>Craniata</taxon>
        <taxon>Vertebrata</taxon>
        <taxon>Euteleostomi</taxon>
        <taxon>Mammalia</taxon>
        <taxon>Eutheria</taxon>
        <taxon>Euarchontoglires</taxon>
        <taxon>Glires</taxon>
        <taxon>Rodentia</taxon>
        <taxon>Hystricomorpha</taxon>
        <taxon>Chinchillidae</taxon>
        <taxon>Chinchilla</taxon>
    </lineage>
</organism>
<keyword evidence="2 3" id="KW-0813">Transport</keyword>
<dbReference type="SUPFAM" id="SSF50814">
    <property type="entry name" value="Lipocalins"/>
    <property type="match status" value="1"/>
</dbReference>
<evidence type="ECO:0000259" key="4">
    <source>
        <dbReference type="PROSITE" id="PS00214"/>
    </source>
</evidence>
<name>A0A8C2UTA2_CHILA</name>
<dbReference type="PROSITE" id="PS00214">
    <property type="entry name" value="FABP"/>
    <property type="match status" value="1"/>
</dbReference>
<dbReference type="OMA" id="AMIHVQK"/>
<evidence type="ECO:0000313" key="6">
    <source>
        <dbReference type="Proteomes" id="UP000694398"/>
    </source>
</evidence>
<evidence type="ECO:0000256" key="2">
    <source>
        <dbReference type="ARBA" id="ARBA00022448"/>
    </source>
</evidence>
<dbReference type="Ensembl" id="ENSCLAT00000003054.1">
    <property type="protein sequence ID" value="ENSCLAP00000002992.1"/>
    <property type="gene ID" value="ENSCLAG00000002147.1"/>
</dbReference>
<sequence>MVEPFLGNWKLVSSENFENYMKELGVNSATRNTVGSAKVKIIISKDGDTVTIQTESIKSTVISFQLGIEFDETTADNRKVKGVITLDSGSMIHVQKWLGKETTIKRNIVDRKMVTVSFPNFVCASFFSVHMANTAS</sequence>
<dbReference type="Gene3D" id="2.40.128.20">
    <property type="match status" value="1"/>
</dbReference>
<evidence type="ECO:0000256" key="1">
    <source>
        <dbReference type="ARBA" id="ARBA00008390"/>
    </source>
</evidence>
<dbReference type="Pfam" id="PF00061">
    <property type="entry name" value="Lipocalin"/>
    <property type="match status" value="1"/>
</dbReference>
<evidence type="ECO:0000256" key="3">
    <source>
        <dbReference type="RuleBase" id="RU003696"/>
    </source>
</evidence>